<feature type="transmembrane region" description="Helical" evidence="4">
    <location>
        <begin position="324"/>
        <end position="344"/>
    </location>
</feature>
<keyword evidence="7" id="KW-1185">Reference proteome</keyword>
<reference evidence="7" key="1">
    <citation type="journal article" date="2019" name="Int. J. Syst. Evol. Microbiol.">
        <title>The Global Catalogue of Microorganisms (GCM) 10K type strain sequencing project: providing services to taxonomists for standard genome sequencing and annotation.</title>
        <authorList>
            <consortium name="The Broad Institute Genomics Platform"/>
            <consortium name="The Broad Institute Genome Sequencing Center for Infectious Disease"/>
            <person name="Wu L."/>
            <person name="Ma J."/>
        </authorList>
    </citation>
    <scope>NUCLEOTIDE SEQUENCE [LARGE SCALE GENOMIC DNA]</scope>
    <source>
        <strain evidence="7">CGMCC 1.15341</strain>
    </source>
</reference>
<sequence>MLMLSFGFRSGFGLFVPPISEANGWSREVMSLCLAIQNLVWGIIAVFAGGLADRFGTRRVLVSGALLYSAGMWLMAGADTPWLLYGSGGVLVGAGVAGTAFGIVLPAMARAVDISRRQWVLGLGTAAGSLGQFLVVPVVQQLISAFGWILALQILALVALAMVALAIPLLSGATAGPVTHEHEVEMDLKQVLALALRTPSFLLLVAGFYVCGFQLAFVTAHMPAFLQDNGFDAQVGAWCIAIIGLCNVAGAYLSGILSGRYPKRDVLMTIYAVRAASLVVFMLVPISLASVLVFSVVTGFFWLATIPPTSGMVATLFGTRYMSLLYGIVFLGHQLGSFCAVYFGGVIYERTGSYDIVWWLAAGLALMAAFVHWPIREARVMRAPQPGSVIQAT</sequence>
<feature type="transmembrane region" description="Helical" evidence="4">
    <location>
        <begin position="191"/>
        <end position="215"/>
    </location>
</feature>
<keyword evidence="1 4" id="KW-0812">Transmembrane</keyword>
<dbReference type="InterPro" id="IPR036259">
    <property type="entry name" value="MFS_trans_sf"/>
</dbReference>
<evidence type="ECO:0000256" key="2">
    <source>
        <dbReference type="ARBA" id="ARBA00022989"/>
    </source>
</evidence>
<dbReference type="Pfam" id="PF07690">
    <property type="entry name" value="MFS_1"/>
    <property type="match status" value="1"/>
</dbReference>
<name>A0ABQ1KV51_9GAMM</name>
<dbReference type="PROSITE" id="PS50850">
    <property type="entry name" value="MFS"/>
    <property type="match status" value="1"/>
</dbReference>
<dbReference type="CDD" id="cd17355">
    <property type="entry name" value="MFS_YcxA_like"/>
    <property type="match status" value="1"/>
</dbReference>
<dbReference type="InterPro" id="IPR050327">
    <property type="entry name" value="Proton-linked_MCT"/>
</dbReference>
<dbReference type="SUPFAM" id="SSF103473">
    <property type="entry name" value="MFS general substrate transporter"/>
    <property type="match status" value="1"/>
</dbReference>
<dbReference type="Proteomes" id="UP000629025">
    <property type="component" value="Unassembled WGS sequence"/>
</dbReference>
<feature type="transmembrane region" description="Helical" evidence="4">
    <location>
        <begin position="271"/>
        <end position="294"/>
    </location>
</feature>
<evidence type="ECO:0000256" key="4">
    <source>
        <dbReference type="SAM" id="Phobius"/>
    </source>
</evidence>
<dbReference type="InterPro" id="IPR020846">
    <property type="entry name" value="MFS_dom"/>
</dbReference>
<dbReference type="Gene3D" id="1.20.1250.20">
    <property type="entry name" value="MFS general substrate transporter like domains"/>
    <property type="match status" value="1"/>
</dbReference>
<feature type="transmembrane region" description="Helical" evidence="4">
    <location>
        <begin position="119"/>
        <end position="139"/>
    </location>
</feature>
<evidence type="ECO:0000256" key="1">
    <source>
        <dbReference type="ARBA" id="ARBA00022692"/>
    </source>
</evidence>
<feature type="domain" description="Major facilitator superfamily (MFS) profile" evidence="5">
    <location>
        <begin position="1"/>
        <end position="380"/>
    </location>
</feature>
<proteinExistence type="predicted"/>
<evidence type="ECO:0000259" key="5">
    <source>
        <dbReference type="PROSITE" id="PS50850"/>
    </source>
</evidence>
<feature type="transmembrane region" description="Helical" evidence="4">
    <location>
        <begin position="356"/>
        <end position="375"/>
    </location>
</feature>
<evidence type="ECO:0000313" key="7">
    <source>
        <dbReference type="Proteomes" id="UP000629025"/>
    </source>
</evidence>
<dbReference type="InterPro" id="IPR011701">
    <property type="entry name" value="MFS"/>
</dbReference>
<keyword evidence="3 4" id="KW-0472">Membrane</keyword>
<protein>
    <submittedName>
        <fullName evidence="6">MFS transporter</fullName>
    </submittedName>
</protein>
<evidence type="ECO:0000256" key="3">
    <source>
        <dbReference type="ARBA" id="ARBA00023136"/>
    </source>
</evidence>
<feature type="transmembrane region" description="Helical" evidence="4">
    <location>
        <begin position="235"/>
        <end position="259"/>
    </location>
</feature>
<gene>
    <name evidence="6" type="ORF">GCM10011352_39030</name>
</gene>
<evidence type="ECO:0000313" key="6">
    <source>
        <dbReference type="EMBL" id="GGC08867.1"/>
    </source>
</evidence>
<feature type="transmembrane region" description="Helical" evidence="4">
    <location>
        <begin position="82"/>
        <end position="107"/>
    </location>
</feature>
<feature type="transmembrane region" description="Helical" evidence="4">
    <location>
        <begin position="145"/>
        <end position="170"/>
    </location>
</feature>
<organism evidence="6 7">
    <name type="scientific">Marinobacterium zhoushanense</name>
    <dbReference type="NCBI Taxonomy" id="1679163"/>
    <lineage>
        <taxon>Bacteria</taxon>
        <taxon>Pseudomonadati</taxon>
        <taxon>Pseudomonadota</taxon>
        <taxon>Gammaproteobacteria</taxon>
        <taxon>Oceanospirillales</taxon>
        <taxon>Oceanospirillaceae</taxon>
        <taxon>Marinobacterium</taxon>
    </lineage>
</organism>
<accession>A0ABQ1KV51</accession>
<feature type="transmembrane region" description="Helical" evidence="4">
    <location>
        <begin position="32"/>
        <end position="52"/>
    </location>
</feature>
<dbReference type="PANTHER" id="PTHR11360:SF284">
    <property type="entry name" value="EG:103B4.3 PROTEIN-RELATED"/>
    <property type="match status" value="1"/>
</dbReference>
<feature type="transmembrane region" description="Helical" evidence="4">
    <location>
        <begin position="59"/>
        <end position="76"/>
    </location>
</feature>
<keyword evidence="2 4" id="KW-1133">Transmembrane helix</keyword>
<feature type="transmembrane region" description="Helical" evidence="4">
    <location>
        <begin position="300"/>
        <end position="317"/>
    </location>
</feature>
<dbReference type="PANTHER" id="PTHR11360">
    <property type="entry name" value="MONOCARBOXYLATE TRANSPORTER"/>
    <property type="match status" value="1"/>
</dbReference>
<comment type="caution">
    <text evidence="6">The sequence shown here is derived from an EMBL/GenBank/DDBJ whole genome shotgun (WGS) entry which is preliminary data.</text>
</comment>
<dbReference type="EMBL" id="BMIJ01000009">
    <property type="protein sequence ID" value="GGC08867.1"/>
    <property type="molecule type" value="Genomic_DNA"/>
</dbReference>